<evidence type="ECO:0000256" key="3">
    <source>
        <dbReference type="ARBA" id="ARBA00022771"/>
    </source>
</evidence>
<dbReference type="InterPro" id="IPR047192">
    <property type="entry name" value="Euk_RPA1_DBD_C"/>
</dbReference>
<keyword evidence="4" id="KW-0862">Zinc</keyword>
<evidence type="ECO:0000313" key="9">
    <source>
        <dbReference type="RefSeq" id="XP_056697433.1"/>
    </source>
</evidence>
<reference evidence="9" key="2">
    <citation type="submission" date="2025-08" db="UniProtKB">
        <authorList>
            <consortium name="RefSeq"/>
        </authorList>
    </citation>
    <scope>IDENTIFICATION</scope>
    <source>
        <tissue evidence="9">Leaf</tissue>
    </source>
</reference>
<feature type="domain" description="Replication factor A C-terminal" evidence="7">
    <location>
        <begin position="172"/>
        <end position="260"/>
    </location>
</feature>
<dbReference type="CDD" id="cd04476">
    <property type="entry name" value="RPA1_DBD_C"/>
    <property type="match status" value="1"/>
</dbReference>
<dbReference type="Proteomes" id="UP000813463">
    <property type="component" value="Chromosome 4"/>
</dbReference>
<comment type="similarity">
    <text evidence="1">Belongs to the replication factor A protein 1 family.</text>
</comment>
<dbReference type="GO" id="GO:0003677">
    <property type="term" value="F:DNA binding"/>
    <property type="evidence" value="ECO:0007669"/>
    <property type="project" value="UniProtKB-KW"/>
</dbReference>
<keyword evidence="2" id="KW-0479">Metal-binding</keyword>
<organism evidence="8 9">
    <name type="scientific">Spinacia oleracea</name>
    <name type="common">Spinach</name>
    <dbReference type="NCBI Taxonomy" id="3562"/>
    <lineage>
        <taxon>Eukaryota</taxon>
        <taxon>Viridiplantae</taxon>
        <taxon>Streptophyta</taxon>
        <taxon>Embryophyta</taxon>
        <taxon>Tracheophyta</taxon>
        <taxon>Spermatophyta</taxon>
        <taxon>Magnoliopsida</taxon>
        <taxon>eudicotyledons</taxon>
        <taxon>Gunneridae</taxon>
        <taxon>Pentapetalae</taxon>
        <taxon>Caryophyllales</taxon>
        <taxon>Chenopodiaceae</taxon>
        <taxon>Chenopodioideae</taxon>
        <taxon>Anserineae</taxon>
        <taxon>Spinacia</taxon>
    </lineage>
</organism>
<feature type="region of interest" description="Disordered" evidence="6">
    <location>
        <begin position="399"/>
        <end position="422"/>
    </location>
</feature>
<evidence type="ECO:0000313" key="8">
    <source>
        <dbReference type="Proteomes" id="UP000813463"/>
    </source>
</evidence>
<feature type="compositionally biased region" description="Polar residues" evidence="6">
    <location>
        <begin position="399"/>
        <end position="410"/>
    </location>
</feature>
<dbReference type="RefSeq" id="XP_056697433.1">
    <property type="nucleotide sequence ID" value="XM_056841455.1"/>
</dbReference>
<reference evidence="8" key="1">
    <citation type="journal article" date="2021" name="Nat. Commun.">
        <title>Genomic analyses provide insights into spinach domestication and the genetic basis of agronomic traits.</title>
        <authorList>
            <person name="Cai X."/>
            <person name="Sun X."/>
            <person name="Xu C."/>
            <person name="Sun H."/>
            <person name="Wang X."/>
            <person name="Ge C."/>
            <person name="Zhang Z."/>
            <person name="Wang Q."/>
            <person name="Fei Z."/>
            <person name="Jiao C."/>
            <person name="Wang Q."/>
        </authorList>
    </citation>
    <scope>NUCLEOTIDE SEQUENCE [LARGE SCALE GENOMIC DNA]</scope>
    <source>
        <strain evidence="8">cv. Varoflay</strain>
    </source>
</reference>
<accession>A0ABM3RP91</accession>
<name>A0ABM3RP91_SPIOL</name>
<dbReference type="Gene3D" id="2.40.50.140">
    <property type="entry name" value="Nucleic acid-binding proteins"/>
    <property type="match status" value="1"/>
</dbReference>
<evidence type="ECO:0000256" key="4">
    <source>
        <dbReference type="ARBA" id="ARBA00022833"/>
    </source>
</evidence>
<sequence length="422" mass="48877">MFTQAQAIEVVASTIPMDGFDFKSYEALKDLDNSVLIDCIGYLSGILSTGQFIRDGNPQKMINIQLEDLQKNFLSCTLWNQYADQLTEYLSNHPNCQVFIAIQYAKIKTFHEINDFKKRFGSEGKTFSEMVEQISSHISQKNENEFLKKSVRKHVDEILEMQEVRTLVLLATVATIDSIELENGWFYLACKKDYKKVQDQKIDELTKFWCEKCNNYVDPVPRFKLQVRVMDESGSASFVIFDREVVQILGKSALHIRECQIKVYLVHMGLFLMEIRMTINDDSVPKDLKELLDRKFLFKVKVTDYNFKQSCPLFTVTKMSDDVDLIKTFQDVEDPNEVMEHEEQLDVTSKSVNHCKDTNTEKNVLNNDNENMDDNCEELCITPNHKRSFEELGCTSSKGHITSSEFSTNKTQRKIVVKKEKN</sequence>
<protein>
    <submittedName>
        <fullName evidence="9">Replication protein A 70 kDa DNA-binding subunit C</fullName>
    </submittedName>
</protein>
<gene>
    <name evidence="9" type="primary">LOC110794690</name>
</gene>
<evidence type="ECO:0000256" key="6">
    <source>
        <dbReference type="SAM" id="MobiDB-lite"/>
    </source>
</evidence>
<dbReference type="Pfam" id="PF08646">
    <property type="entry name" value="Rep_fac-A_C"/>
    <property type="match status" value="1"/>
</dbReference>
<dbReference type="GeneID" id="110794690"/>
<keyword evidence="8" id="KW-1185">Reference proteome</keyword>
<evidence type="ECO:0000256" key="1">
    <source>
        <dbReference type="ARBA" id="ARBA00005690"/>
    </source>
</evidence>
<dbReference type="SUPFAM" id="SSF50249">
    <property type="entry name" value="Nucleic acid-binding proteins"/>
    <property type="match status" value="2"/>
</dbReference>
<proteinExistence type="inferred from homology"/>
<dbReference type="PANTHER" id="PTHR47165:SF4">
    <property type="entry name" value="OS03G0429900 PROTEIN"/>
    <property type="match status" value="1"/>
</dbReference>
<evidence type="ECO:0000256" key="5">
    <source>
        <dbReference type="ARBA" id="ARBA00023125"/>
    </source>
</evidence>
<evidence type="ECO:0000256" key="2">
    <source>
        <dbReference type="ARBA" id="ARBA00022723"/>
    </source>
</evidence>
<dbReference type="InterPro" id="IPR012340">
    <property type="entry name" value="NA-bd_OB-fold"/>
</dbReference>
<evidence type="ECO:0000259" key="7">
    <source>
        <dbReference type="Pfam" id="PF08646"/>
    </source>
</evidence>
<keyword evidence="5 9" id="KW-0238">DNA-binding</keyword>
<dbReference type="PANTHER" id="PTHR47165">
    <property type="entry name" value="OS03G0429900 PROTEIN"/>
    <property type="match status" value="1"/>
</dbReference>
<keyword evidence="3" id="KW-0863">Zinc-finger</keyword>
<dbReference type="InterPro" id="IPR013955">
    <property type="entry name" value="Rep_factor-A_C"/>
</dbReference>